<dbReference type="EMBL" id="PXYV01000021">
    <property type="protein sequence ID" value="PSR22147.1"/>
    <property type="molecule type" value="Genomic_DNA"/>
</dbReference>
<evidence type="ECO:0000313" key="1">
    <source>
        <dbReference type="EMBL" id="PSR22147.1"/>
    </source>
</evidence>
<accession>A0A2T2WIT5</accession>
<organism evidence="1 2">
    <name type="scientific">Sulfobacillus acidophilus</name>
    <dbReference type="NCBI Taxonomy" id="53633"/>
    <lineage>
        <taxon>Bacteria</taxon>
        <taxon>Bacillati</taxon>
        <taxon>Bacillota</taxon>
        <taxon>Clostridia</taxon>
        <taxon>Eubacteriales</taxon>
        <taxon>Clostridiales Family XVII. Incertae Sedis</taxon>
        <taxon>Sulfobacillus</taxon>
    </lineage>
</organism>
<sequence>MTQCNVVTDDISIAKGLGEFLAQSVPGEWKESRLGTHVSCRLASVDEDWESLAWPLARALARYLLIDSERAWLHSIVGRRYPVFDHREQQRIVRAVLPLLHTSQERDATRLDLATAAIYRFLGSHSTLVLEGIRTFLLQDIRREFEDAIDQAVDAHLMEKEYEEFVQLLRQLVTAAKTRHDWIHVWFRFERFHFEDTTGQRIGDDLLEDMMDEVGNDGTGVDDILISALVTLAPVRITIHQGHLSREGRTTLIKVFDGRVIFCGGCARCHAALDRDRRSF</sequence>
<proteinExistence type="predicted"/>
<dbReference type="Pfam" id="PF08812">
    <property type="entry name" value="YtxC"/>
    <property type="match status" value="1"/>
</dbReference>
<dbReference type="AlphaFoldDB" id="A0A2T2WIT5"/>
<comment type="caution">
    <text evidence="1">The sequence shown here is derived from an EMBL/GenBank/DDBJ whole genome shotgun (WGS) entry which is preliminary data.</text>
</comment>
<dbReference type="InterPro" id="IPR014199">
    <property type="entry name" value="Spore_YtxC"/>
</dbReference>
<name>A0A2T2WIT5_9FIRM</name>
<evidence type="ECO:0000313" key="2">
    <source>
        <dbReference type="Proteomes" id="UP000241848"/>
    </source>
</evidence>
<protein>
    <recommendedName>
        <fullName evidence="3">Sporulation protein YtxC</fullName>
    </recommendedName>
</protein>
<dbReference type="Proteomes" id="UP000241848">
    <property type="component" value="Unassembled WGS sequence"/>
</dbReference>
<evidence type="ECO:0008006" key="3">
    <source>
        <dbReference type="Google" id="ProtNLM"/>
    </source>
</evidence>
<gene>
    <name evidence="1" type="ORF">C7B45_07945</name>
</gene>
<reference evidence="1 2" key="1">
    <citation type="journal article" date="2014" name="BMC Genomics">
        <title>Comparison of environmental and isolate Sulfobacillus genomes reveals diverse carbon, sulfur, nitrogen, and hydrogen metabolisms.</title>
        <authorList>
            <person name="Justice N.B."/>
            <person name="Norman A."/>
            <person name="Brown C.T."/>
            <person name="Singh A."/>
            <person name="Thomas B.C."/>
            <person name="Banfield J.F."/>
        </authorList>
    </citation>
    <scope>NUCLEOTIDE SEQUENCE [LARGE SCALE GENOMIC DNA]</scope>
    <source>
        <strain evidence="1">AMDSBA3</strain>
    </source>
</reference>